<dbReference type="AlphaFoldDB" id="A0A9Q3KZK4"/>
<dbReference type="EMBL" id="AVOT02136503">
    <property type="protein sequence ID" value="MBW0589994.1"/>
    <property type="molecule type" value="Genomic_DNA"/>
</dbReference>
<comment type="caution">
    <text evidence="1">The sequence shown here is derived from an EMBL/GenBank/DDBJ whole genome shotgun (WGS) entry which is preliminary data.</text>
</comment>
<gene>
    <name evidence="1" type="ORF">O181_129709</name>
</gene>
<evidence type="ECO:0000313" key="1">
    <source>
        <dbReference type="EMBL" id="MBW0589994.1"/>
    </source>
</evidence>
<organism evidence="1 2">
    <name type="scientific">Austropuccinia psidii MF-1</name>
    <dbReference type="NCBI Taxonomy" id="1389203"/>
    <lineage>
        <taxon>Eukaryota</taxon>
        <taxon>Fungi</taxon>
        <taxon>Dikarya</taxon>
        <taxon>Basidiomycota</taxon>
        <taxon>Pucciniomycotina</taxon>
        <taxon>Pucciniomycetes</taxon>
        <taxon>Pucciniales</taxon>
        <taxon>Sphaerophragmiaceae</taxon>
        <taxon>Austropuccinia</taxon>
    </lineage>
</organism>
<dbReference type="Proteomes" id="UP000765509">
    <property type="component" value="Unassembled WGS sequence"/>
</dbReference>
<protein>
    <submittedName>
        <fullName evidence="1">Uncharacterized protein</fullName>
    </submittedName>
</protein>
<proteinExistence type="predicted"/>
<sequence>MSLFFKDISVVTGHLSKIMTSSYSFNHSTFCHCLRKPTTHSERWKLSHSSYSSNLDNTTSNNRNLPLHATTNIKAGIYMATSDCESRSTQPSAPQYMSRNQRMVVMKHKISYPLNPEEALTAHTASNNRSFKVFV</sequence>
<evidence type="ECO:0000313" key="2">
    <source>
        <dbReference type="Proteomes" id="UP000765509"/>
    </source>
</evidence>
<accession>A0A9Q3KZK4</accession>
<keyword evidence="2" id="KW-1185">Reference proteome</keyword>
<name>A0A9Q3KZK4_9BASI</name>
<reference evidence="1" key="1">
    <citation type="submission" date="2021-03" db="EMBL/GenBank/DDBJ databases">
        <title>Draft genome sequence of rust myrtle Austropuccinia psidii MF-1, a brazilian biotype.</title>
        <authorList>
            <person name="Quecine M.C."/>
            <person name="Pachon D.M.R."/>
            <person name="Bonatelli M.L."/>
            <person name="Correr F.H."/>
            <person name="Franceschini L.M."/>
            <person name="Leite T.F."/>
            <person name="Margarido G.R.A."/>
            <person name="Almeida C.A."/>
            <person name="Ferrarezi J.A."/>
            <person name="Labate C.A."/>
        </authorList>
    </citation>
    <scope>NUCLEOTIDE SEQUENCE</scope>
    <source>
        <strain evidence="1">MF-1</strain>
    </source>
</reference>